<dbReference type="Gene3D" id="2.60.120.560">
    <property type="entry name" value="Exo-inulinase, domain 1"/>
    <property type="match status" value="1"/>
</dbReference>
<protein>
    <submittedName>
        <fullName evidence="3">DUF1080 domain-containing protein</fullName>
    </submittedName>
</protein>
<gene>
    <name evidence="3" type="ORF">JIN81_13610</name>
</gene>
<feature type="signal peptide" evidence="1">
    <location>
        <begin position="1"/>
        <end position="23"/>
    </location>
</feature>
<dbReference type="GO" id="GO:0016787">
    <property type="term" value="F:hydrolase activity"/>
    <property type="evidence" value="ECO:0007669"/>
    <property type="project" value="InterPro"/>
</dbReference>
<dbReference type="AlphaFoldDB" id="A0A934VC44"/>
<keyword evidence="1" id="KW-0732">Signal</keyword>
<dbReference type="EMBL" id="JAENII010000010">
    <property type="protein sequence ID" value="MBK1828063.1"/>
    <property type="molecule type" value="Genomic_DNA"/>
</dbReference>
<dbReference type="Pfam" id="PF06439">
    <property type="entry name" value="3keto-disac_hyd"/>
    <property type="match status" value="1"/>
</dbReference>
<organism evidence="3 4">
    <name type="scientific">Haloferula rosea</name>
    <dbReference type="NCBI Taxonomy" id="490093"/>
    <lineage>
        <taxon>Bacteria</taxon>
        <taxon>Pseudomonadati</taxon>
        <taxon>Verrucomicrobiota</taxon>
        <taxon>Verrucomicrobiia</taxon>
        <taxon>Verrucomicrobiales</taxon>
        <taxon>Verrucomicrobiaceae</taxon>
        <taxon>Haloferula</taxon>
    </lineage>
</organism>
<evidence type="ECO:0000313" key="3">
    <source>
        <dbReference type="EMBL" id="MBK1828063.1"/>
    </source>
</evidence>
<keyword evidence="4" id="KW-1185">Reference proteome</keyword>
<comment type="caution">
    <text evidence="3">The sequence shown here is derived from an EMBL/GenBank/DDBJ whole genome shotgun (WGS) entry which is preliminary data.</text>
</comment>
<proteinExistence type="predicted"/>
<dbReference type="Proteomes" id="UP000658278">
    <property type="component" value="Unassembled WGS sequence"/>
</dbReference>
<feature type="chain" id="PRO_5036979345" evidence="1">
    <location>
        <begin position="24"/>
        <end position="261"/>
    </location>
</feature>
<reference evidence="3" key="1">
    <citation type="submission" date="2021-01" db="EMBL/GenBank/DDBJ databases">
        <title>Modified the classification status of verrucomicrobia.</title>
        <authorList>
            <person name="Feng X."/>
        </authorList>
    </citation>
    <scope>NUCLEOTIDE SEQUENCE</scope>
    <source>
        <strain evidence="3">KCTC 22201</strain>
    </source>
</reference>
<sequence>MKFCFAPRFIALVVAVWSCAAFAQEKPWIELFNGKDLSGWTPKFAKHPVGANPFDTFRVEDGILKVSYEDYDKFDGQYGHLYSNLAYSRYRLRMEYRFAGTMMSDAPHYVNLNSGFMIHSQSPLSMGLNQSFPVSLEFQFLADEGKGKRATGNVCTPGTNLEIDGKLVTQHIVQSTAPTFPADEWVSVEIEVRGHDEVIHRVNGKEVLRYQKPQLDPEHGVESAESLLKAGAPLKLEFGHIALQAEGQPVWFRKIELQPLE</sequence>
<feature type="domain" description="3-keto-alpha-glucoside-1,2-lyase/3-keto-2-hydroxy-glucal hydratase" evidence="2">
    <location>
        <begin position="28"/>
        <end position="257"/>
    </location>
</feature>
<evidence type="ECO:0000313" key="4">
    <source>
        <dbReference type="Proteomes" id="UP000658278"/>
    </source>
</evidence>
<dbReference type="RefSeq" id="WP_200280712.1">
    <property type="nucleotide sequence ID" value="NZ_JAENII010000010.1"/>
</dbReference>
<evidence type="ECO:0000256" key="1">
    <source>
        <dbReference type="SAM" id="SignalP"/>
    </source>
</evidence>
<accession>A0A934VC44</accession>
<evidence type="ECO:0000259" key="2">
    <source>
        <dbReference type="Pfam" id="PF06439"/>
    </source>
</evidence>
<name>A0A934VC44_9BACT</name>
<dbReference type="InterPro" id="IPR010496">
    <property type="entry name" value="AL/BT2_dom"/>
</dbReference>